<evidence type="ECO:0000313" key="3">
    <source>
        <dbReference type="Proteomes" id="UP001515480"/>
    </source>
</evidence>
<keyword evidence="3" id="KW-1185">Reference proteome</keyword>
<protein>
    <submittedName>
        <fullName evidence="2">Uncharacterized protein</fullName>
    </submittedName>
</protein>
<evidence type="ECO:0000256" key="1">
    <source>
        <dbReference type="SAM" id="SignalP"/>
    </source>
</evidence>
<keyword evidence="1" id="KW-0732">Signal</keyword>
<feature type="signal peptide" evidence="1">
    <location>
        <begin position="1"/>
        <end position="17"/>
    </location>
</feature>
<sequence length="231" mass="24703">MLRLLLSLSLLSLHALAALQPLTPRGHASAERGIKMSHPSERLPYSRRTAISFLSQAAVLSALGQASPAVAFFESKEQLAVTSVANVQPKVSSLVGEVAEVARKRKKMSADAEDDAYVFRFARSVLDPAVSKMQEAAPALAKVLESSSSESSERMAGLPNELQLQIAALNDACRKRSADDQLEALTGISTSIQDFLVLASKAKINVLSTDDINGYSGSAPVLYNKFLFRAG</sequence>
<gene>
    <name evidence="2" type="ORF">AB1Y20_000377</name>
</gene>
<dbReference type="AlphaFoldDB" id="A0AB34K664"/>
<organism evidence="2 3">
    <name type="scientific">Prymnesium parvum</name>
    <name type="common">Toxic golden alga</name>
    <dbReference type="NCBI Taxonomy" id="97485"/>
    <lineage>
        <taxon>Eukaryota</taxon>
        <taxon>Haptista</taxon>
        <taxon>Haptophyta</taxon>
        <taxon>Prymnesiophyceae</taxon>
        <taxon>Prymnesiales</taxon>
        <taxon>Prymnesiaceae</taxon>
        <taxon>Prymnesium</taxon>
    </lineage>
</organism>
<reference evidence="2 3" key="1">
    <citation type="journal article" date="2024" name="Science">
        <title>Giant polyketide synthase enzymes in the biosynthesis of giant marine polyether toxins.</title>
        <authorList>
            <person name="Fallon T.R."/>
            <person name="Shende V.V."/>
            <person name="Wierzbicki I.H."/>
            <person name="Pendleton A.L."/>
            <person name="Watervoot N.F."/>
            <person name="Auber R.P."/>
            <person name="Gonzalez D.J."/>
            <person name="Wisecaver J.H."/>
            <person name="Moore B.S."/>
        </authorList>
    </citation>
    <scope>NUCLEOTIDE SEQUENCE [LARGE SCALE GENOMIC DNA]</scope>
    <source>
        <strain evidence="2 3">12B1</strain>
    </source>
</reference>
<dbReference type="Proteomes" id="UP001515480">
    <property type="component" value="Unassembled WGS sequence"/>
</dbReference>
<feature type="chain" id="PRO_5044339100" evidence="1">
    <location>
        <begin position="18"/>
        <end position="231"/>
    </location>
</feature>
<comment type="caution">
    <text evidence="2">The sequence shown here is derived from an EMBL/GenBank/DDBJ whole genome shotgun (WGS) entry which is preliminary data.</text>
</comment>
<evidence type="ECO:0000313" key="2">
    <source>
        <dbReference type="EMBL" id="KAL1529429.1"/>
    </source>
</evidence>
<accession>A0AB34K664</accession>
<proteinExistence type="predicted"/>
<dbReference type="EMBL" id="JBGBPQ010000001">
    <property type="protein sequence ID" value="KAL1529429.1"/>
    <property type="molecule type" value="Genomic_DNA"/>
</dbReference>
<name>A0AB34K664_PRYPA</name>